<reference evidence="1" key="1">
    <citation type="submission" date="2020-05" db="EMBL/GenBank/DDBJ databases">
        <title>Chitinophaga laudate sp. nov., isolated from a tropical peat swamp.</title>
        <authorList>
            <person name="Goh C.B.S."/>
            <person name="Lee M.S."/>
            <person name="Parimannan S."/>
            <person name="Pasbakhsh P."/>
            <person name="Yule C.M."/>
            <person name="Rajandas H."/>
            <person name="Loke S."/>
            <person name="Croft L."/>
            <person name="Tan J.B.L."/>
        </authorList>
    </citation>
    <scope>NUCLEOTIDE SEQUENCE</scope>
    <source>
        <strain evidence="1">Mgbs1</strain>
    </source>
</reference>
<dbReference type="OrthoDB" id="975810at2"/>
<dbReference type="EMBL" id="RIAR02000001">
    <property type="protein sequence ID" value="NSL90705.1"/>
    <property type="molecule type" value="Genomic_DNA"/>
</dbReference>
<evidence type="ECO:0000313" key="1">
    <source>
        <dbReference type="EMBL" id="NSL90705.1"/>
    </source>
</evidence>
<name>A0A433WLX3_9BACT</name>
<protein>
    <submittedName>
        <fullName evidence="1">PKD domain-containing protein</fullName>
    </submittedName>
</protein>
<keyword evidence="2" id="KW-1185">Reference proteome</keyword>
<accession>A0A433WLX3</accession>
<proteinExistence type="predicted"/>
<dbReference type="Proteomes" id="UP000281028">
    <property type="component" value="Unassembled WGS sequence"/>
</dbReference>
<comment type="caution">
    <text evidence="1">The sequence shown here is derived from an EMBL/GenBank/DDBJ whole genome shotgun (WGS) entry which is preliminary data.</text>
</comment>
<organism evidence="1 2">
    <name type="scientific">Chitinophaga solisilvae</name>
    <dbReference type="NCBI Taxonomy" id="1233460"/>
    <lineage>
        <taxon>Bacteria</taxon>
        <taxon>Pseudomonadati</taxon>
        <taxon>Bacteroidota</taxon>
        <taxon>Chitinophagia</taxon>
        <taxon>Chitinophagales</taxon>
        <taxon>Chitinophagaceae</taxon>
        <taxon>Chitinophaga</taxon>
    </lineage>
</organism>
<evidence type="ECO:0000313" key="2">
    <source>
        <dbReference type="Proteomes" id="UP000281028"/>
    </source>
</evidence>
<sequence>MQLSTSLRITCLAATMALAACSKNNEDNSAPSRDGMRPATPNSSKYISQILEYKPAPGQFVNESTFGSPAGAQKLIGGINGLLSLGSFGGYVITGFDHSIENKAGMDFGIYGNVILGNGTDWSEPGIIMVMQDLNGNGKPDDGEWYELAGNEYNAPGTIRNYRIIYYNPKKATATDVLWKDNQGKSGYVLSNTFHNQSYYPLFAPNQDSLVFEGTLLRNTLVKEYNPVYHSELFNNKPVGAGYADNGSKEYQDLTEAKGRGYNTLDISTAVNAKGEKVNLKYIDFIKVYTGQNCNGNLSNDPGNQDRLLGEVSTEVGGIVDLHL</sequence>
<gene>
    <name evidence="1" type="ORF">ECE50_028035</name>
</gene>
<dbReference type="AlphaFoldDB" id="A0A433WLX3"/>